<accession>A0ABX7QVH4</accession>
<proteinExistence type="predicted"/>
<keyword evidence="2" id="KW-1185">Reference proteome</keyword>
<dbReference type="Proteomes" id="UP000662770">
    <property type="component" value="Chromosome"/>
</dbReference>
<evidence type="ECO:0008006" key="3">
    <source>
        <dbReference type="Google" id="ProtNLM"/>
    </source>
</evidence>
<name>A0ABX7QVH4_9GAMM</name>
<gene>
    <name evidence="1" type="ORF">JYB87_07305</name>
</gene>
<reference evidence="1 2" key="1">
    <citation type="submission" date="2021-03" db="EMBL/GenBank/DDBJ databases">
        <title>Novel species identification of genus Shewanella.</title>
        <authorList>
            <person name="Liu G."/>
            <person name="Zhang Q."/>
        </authorList>
    </citation>
    <scope>NUCLEOTIDE SEQUENCE [LARGE SCALE GENOMIC DNA]</scope>
    <source>
        <strain evidence="1 2">FJAT-51800</strain>
    </source>
</reference>
<organism evidence="1 2">
    <name type="scientific">Shewanella avicenniae</name>
    <dbReference type="NCBI Taxonomy" id="2814294"/>
    <lineage>
        <taxon>Bacteria</taxon>
        <taxon>Pseudomonadati</taxon>
        <taxon>Pseudomonadota</taxon>
        <taxon>Gammaproteobacteria</taxon>
        <taxon>Alteromonadales</taxon>
        <taxon>Shewanellaceae</taxon>
        <taxon>Shewanella</taxon>
    </lineage>
</organism>
<dbReference type="RefSeq" id="WP_207356213.1">
    <property type="nucleotide sequence ID" value="NZ_CP071503.1"/>
</dbReference>
<evidence type="ECO:0000313" key="1">
    <source>
        <dbReference type="EMBL" id="QSX35017.1"/>
    </source>
</evidence>
<evidence type="ECO:0000313" key="2">
    <source>
        <dbReference type="Proteomes" id="UP000662770"/>
    </source>
</evidence>
<dbReference type="EMBL" id="CP071503">
    <property type="protein sequence ID" value="QSX35017.1"/>
    <property type="molecule type" value="Genomic_DNA"/>
</dbReference>
<sequence length="89" mass="9949">MTKPNVQQAMQLLIAEIERQIPLQISEANLCGGKCVGCPKKMLEMLDSELSYWKYADSSLIPTLADLNRLAKIAKRTHKVFSKNGFIPA</sequence>
<protein>
    <recommendedName>
        <fullName evidence="3">BFD-like [2Fe-2S] binding domain-containing protein</fullName>
    </recommendedName>
</protein>